<accession>A0A4R0PA34</accession>
<evidence type="ECO:0000259" key="2">
    <source>
        <dbReference type="SMART" id="SM00849"/>
    </source>
</evidence>
<dbReference type="GO" id="GO:0004521">
    <property type="term" value="F:RNA endonuclease activity"/>
    <property type="evidence" value="ECO:0007669"/>
    <property type="project" value="TreeGrafter"/>
</dbReference>
<dbReference type="AlphaFoldDB" id="A0A4R0PA34"/>
<comment type="caution">
    <text evidence="4">The sequence shown here is derived from an EMBL/GenBank/DDBJ whole genome shotgun (WGS) entry which is preliminary data.</text>
</comment>
<dbReference type="OrthoDB" id="9803916at2"/>
<dbReference type="Pfam" id="PF10996">
    <property type="entry name" value="Beta-Casp"/>
    <property type="match status" value="1"/>
</dbReference>
<dbReference type="Pfam" id="PF07521">
    <property type="entry name" value="RMMBL"/>
    <property type="match status" value="1"/>
</dbReference>
<dbReference type="PANTHER" id="PTHR11203:SF37">
    <property type="entry name" value="INTEGRATOR COMPLEX SUBUNIT 11"/>
    <property type="match status" value="1"/>
</dbReference>
<feature type="domain" description="Beta-Casp" evidence="3">
    <location>
        <begin position="272"/>
        <end position="393"/>
    </location>
</feature>
<evidence type="ECO:0000259" key="3">
    <source>
        <dbReference type="SMART" id="SM01027"/>
    </source>
</evidence>
<dbReference type="SMART" id="SM00849">
    <property type="entry name" value="Lactamase_B"/>
    <property type="match status" value="1"/>
</dbReference>
<organism evidence="4 5">
    <name type="scientific">Oricola cellulosilytica</name>
    <dbReference type="NCBI Taxonomy" id="1429082"/>
    <lineage>
        <taxon>Bacteria</taxon>
        <taxon>Pseudomonadati</taxon>
        <taxon>Pseudomonadota</taxon>
        <taxon>Alphaproteobacteria</taxon>
        <taxon>Hyphomicrobiales</taxon>
        <taxon>Ahrensiaceae</taxon>
        <taxon>Oricola</taxon>
    </lineage>
</organism>
<dbReference type="Gene3D" id="3.40.50.10890">
    <property type="match status" value="1"/>
</dbReference>
<reference evidence="4 5" key="1">
    <citation type="journal article" date="2015" name="Antonie Van Leeuwenhoek">
        <title>Oricola cellulosilytica gen. nov., sp. nov., a cellulose-degrading bacterium of the family Phyllobacteriaceae isolated from surface seashore water, and emended descriptions of Mesorhizobium loti and Phyllobacterium myrsinacearum.</title>
        <authorList>
            <person name="Hameed A."/>
            <person name="Shahina M."/>
            <person name="Lai W.A."/>
            <person name="Lin S.Y."/>
            <person name="Young L.S."/>
            <person name="Liu Y.C."/>
            <person name="Hsu Y.H."/>
            <person name="Young C.C."/>
        </authorList>
    </citation>
    <scope>NUCLEOTIDE SEQUENCE [LARGE SCALE GENOMIC DNA]</scope>
    <source>
        <strain evidence="4 5">KCTC 52183</strain>
    </source>
</reference>
<feature type="domain" description="Metallo-beta-lactamase" evidence="2">
    <location>
        <begin position="28"/>
        <end position="256"/>
    </location>
</feature>
<gene>
    <name evidence="4" type="ORF">E0D97_13965</name>
</gene>
<dbReference type="PROSITE" id="PS51257">
    <property type="entry name" value="PROKAR_LIPOPROTEIN"/>
    <property type="match status" value="1"/>
</dbReference>
<dbReference type="Proteomes" id="UP000291301">
    <property type="component" value="Unassembled WGS sequence"/>
</dbReference>
<protein>
    <submittedName>
        <fullName evidence="4">MBL fold metallo-hydrolase</fullName>
    </submittedName>
</protein>
<dbReference type="CDD" id="cd16295">
    <property type="entry name" value="TTHA0252-CPSF-like_MBL-fold"/>
    <property type="match status" value="1"/>
</dbReference>
<dbReference type="GO" id="GO:0016787">
    <property type="term" value="F:hydrolase activity"/>
    <property type="evidence" value="ECO:0007669"/>
    <property type="project" value="UniProtKB-KW"/>
</dbReference>
<dbReference type="InterPro" id="IPR036866">
    <property type="entry name" value="RibonucZ/Hydroxyglut_hydro"/>
</dbReference>
<dbReference type="SMART" id="SM01027">
    <property type="entry name" value="Beta-Casp"/>
    <property type="match status" value="1"/>
</dbReference>
<keyword evidence="5" id="KW-1185">Reference proteome</keyword>
<evidence type="ECO:0000313" key="5">
    <source>
        <dbReference type="Proteomes" id="UP000291301"/>
    </source>
</evidence>
<dbReference type="Pfam" id="PF00753">
    <property type="entry name" value="Lactamase_B"/>
    <property type="match status" value="1"/>
</dbReference>
<keyword evidence="1 4" id="KW-0378">Hydrolase</keyword>
<proteinExistence type="predicted"/>
<dbReference type="InterPro" id="IPR011108">
    <property type="entry name" value="RMMBL"/>
</dbReference>
<evidence type="ECO:0000256" key="1">
    <source>
        <dbReference type="ARBA" id="ARBA00022801"/>
    </source>
</evidence>
<dbReference type="InterPro" id="IPR022712">
    <property type="entry name" value="Beta_Casp"/>
</dbReference>
<dbReference type="InterPro" id="IPR050698">
    <property type="entry name" value="MBL"/>
</dbReference>
<dbReference type="SUPFAM" id="SSF56281">
    <property type="entry name" value="Metallo-hydrolase/oxidoreductase"/>
    <property type="match status" value="1"/>
</dbReference>
<dbReference type="InterPro" id="IPR001279">
    <property type="entry name" value="Metallo-B-lactamas"/>
</dbReference>
<dbReference type="EMBL" id="SJST01000006">
    <property type="protein sequence ID" value="TCD13112.1"/>
    <property type="molecule type" value="Genomic_DNA"/>
</dbReference>
<name>A0A4R0PA34_9HYPH</name>
<dbReference type="Gene3D" id="3.60.15.10">
    <property type="entry name" value="Ribonuclease Z/Hydroxyacylglutathione hydrolase-like"/>
    <property type="match status" value="1"/>
</dbReference>
<dbReference type="PANTHER" id="PTHR11203">
    <property type="entry name" value="CLEAVAGE AND POLYADENYLATION SPECIFICITY FACTOR FAMILY MEMBER"/>
    <property type="match status" value="1"/>
</dbReference>
<sequence length="539" mass="60287">MICNTGRSFVGDRIIAALSFFGAAGTVTGSCSMLELPNARFLVDCGMFQGNKTVRELNDKPFPFDPAAVDFLILTHAHIDHSGLLPKLVKHGFSGPIYATPPTADLLAFMLLDSAKIQKSNAERLNRKRQRKGEAPIEPTYTEKHAHQTLGLLTPKGYDFWFEPKPGVHARFWNAGHMLGSASVEIRCPDHEDGATMRLMFSGDLGPEEKVFHPEPNAEAGFDYIVCESTYGDRDRDDYTLETRREMLRKELVRGLSGGGNVVIPAFAVERSQELLHDIGVLLAQGDIPHTRVFLDSPLAKAVTEIFIKYAHTLDDVELDERELFRDPRFHLVQDVEESKGINQITGGAIIISASGMADAGRIQHHIKNNIWRSNATILFVGYQAPGTLGHYITSGEPVVRIHGREYAVKAEIRQLGNYSAHADQGELLEWVMERAPVAGKLFLNHGDDDAREEMARLLIDRGIDPEKIVLPQMDETFEIVARDAKSKGRLPERIPRNELLTDWNNDYAAFLVALTQRLHDAESDEQRRRLISKLQQAL</sequence>
<evidence type="ECO:0000313" key="4">
    <source>
        <dbReference type="EMBL" id="TCD13112.1"/>
    </source>
</evidence>